<dbReference type="GO" id="GO:0016740">
    <property type="term" value="F:transferase activity"/>
    <property type="evidence" value="ECO:0007669"/>
    <property type="project" value="UniProtKB-KW"/>
</dbReference>
<keyword evidence="12" id="KW-0560">Oxidoreductase</keyword>
<sequence length="362" mass="39384">MVYMFQFDSTHGKFKGTVKAENGKLVVNGKSISIFQERDPTNIKWSDAGAEYVEESTGVFTTTEKAGVHLKGGAKGVIISAPSADAPMFVMGVNHDKYDNSLKIVSNASCTTNCLAPLAKVTPVPTSASLPTVPFKGDRKRLLASQPDQKRRRRWSGEETATSHPARERRPGAGRKGKEETHGHSITCPQHHSSFCQTDGTLQHDNLRSHSNKQDCLKLSEDAEEKICGLGALLTPRSSWPSTLSFVAWVSQAPPPDTHTHPGFSRAAPGRVQRTGWEAALLPVRRTREMSTVLGLTVSLLGIAQSFSLVSTMKVDGMIIQLASKDSSVCCYQAEVSKYEFSNSKKVAGSRQKGVWELPKCA</sequence>
<evidence type="ECO:0000256" key="7">
    <source>
        <dbReference type="ARBA" id="ARBA00021022"/>
    </source>
</evidence>
<evidence type="ECO:0000256" key="13">
    <source>
        <dbReference type="ARBA" id="ARBA00023027"/>
    </source>
</evidence>
<keyword evidence="11" id="KW-0702">S-nitrosylation</keyword>
<evidence type="ECO:0000256" key="19">
    <source>
        <dbReference type="ARBA" id="ARBA00048005"/>
    </source>
</evidence>
<evidence type="ECO:0000256" key="2">
    <source>
        <dbReference type="ARBA" id="ARBA00004245"/>
    </source>
</evidence>
<gene>
    <name evidence="23" type="ORF">D623_10013777</name>
</gene>
<dbReference type="GO" id="GO:0005634">
    <property type="term" value="C:nucleus"/>
    <property type="evidence" value="ECO:0007669"/>
    <property type="project" value="UniProtKB-SubCell"/>
</dbReference>
<evidence type="ECO:0000256" key="21">
    <source>
        <dbReference type="SAM" id="MobiDB-lite"/>
    </source>
</evidence>
<dbReference type="GO" id="GO:0005856">
    <property type="term" value="C:cytoskeleton"/>
    <property type="evidence" value="ECO:0007669"/>
    <property type="project" value="UniProtKB-SubCell"/>
</dbReference>
<evidence type="ECO:0000256" key="17">
    <source>
        <dbReference type="ARBA" id="ARBA00031890"/>
    </source>
</evidence>
<dbReference type="EMBL" id="KE164052">
    <property type="protein sequence ID" value="EPQ14773.1"/>
    <property type="molecule type" value="Genomic_DNA"/>
</dbReference>
<evidence type="ECO:0000256" key="4">
    <source>
        <dbReference type="ARBA" id="ARBA00004869"/>
    </source>
</evidence>
<dbReference type="GO" id="GO:0006915">
    <property type="term" value="P:apoptotic process"/>
    <property type="evidence" value="ECO:0007669"/>
    <property type="project" value="UniProtKB-KW"/>
</dbReference>
<evidence type="ECO:0000256" key="5">
    <source>
        <dbReference type="ARBA" id="ARBA00007406"/>
    </source>
</evidence>
<dbReference type="InterPro" id="IPR036291">
    <property type="entry name" value="NAD(P)-bd_dom_sf"/>
</dbReference>
<dbReference type="CDD" id="cd05214">
    <property type="entry name" value="GAPDH_I_N"/>
    <property type="match status" value="1"/>
</dbReference>
<evidence type="ECO:0000256" key="14">
    <source>
        <dbReference type="ARBA" id="ARBA00023152"/>
    </source>
</evidence>
<feature type="compositionally biased region" description="Basic and acidic residues" evidence="21">
    <location>
        <begin position="165"/>
        <end position="183"/>
    </location>
</feature>
<dbReference type="PANTHER" id="PTHR10836">
    <property type="entry name" value="GLYCERALDEHYDE 3-PHOSPHATE DEHYDROGENASE"/>
    <property type="match status" value="1"/>
</dbReference>
<protein>
    <recommendedName>
        <fullName evidence="7">Glyceraldehyde-3-phosphate dehydrogenase</fullName>
        <ecNumber evidence="6">1.2.1.12</ecNumber>
    </recommendedName>
    <alternativeName>
        <fullName evidence="17">Peptidyl-cysteine S-nitrosylase GAPDH</fullName>
    </alternativeName>
</protein>
<keyword evidence="15" id="KW-0206">Cytoskeleton</keyword>
<dbReference type="PANTHER" id="PTHR10836:SF111">
    <property type="entry name" value="GLYCERALDEHYDE-3-PHOSPHATE DEHYDROGENASE"/>
    <property type="match status" value="1"/>
</dbReference>
<evidence type="ECO:0000256" key="8">
    <source>
        <dbReference type="ARBA" id="ARBA00022490"/>
    </source>
</evidence>
<dbReference type="GO" id="GO:0004365">
    <property type="term" value="F:glyceraldehyde-3-phosphate dehydrogenase (NAD+) (phosphorylating) activity"/>
    <property type="evidence" value="ECO:0007669"/>
    <property type="project" value="UniProtKB-EC"/>
</dbReference>
<keyword evidence="13" id="KW-0520">NAD</keyword>
<keyword evidence="14" id="KW-0324">Glycolysis</keyword>
<comment type="catalytic activity">
    <reaction evidence="19">
        <text>S-nitroso-L-cysteinyl-[GAPDH] + L-cysteinyl-[protein] = L-cysteinyl-[GAPDH] + S-nitroso-L-cysteinyl-[protein]</text>
        <dbReference type="Rhea" id="RHEA:66684"/>
        <dbReference type="Rhea" id="RHEA-COMP:10131"/>
        <dbReference type="Rhea" id="RHEA-COMP:17089"/>
        <dbReference type="Rhea" id="RHEA-COMP:17090"/>
        <dbReference type="Rhea" id="RHEA-COMP:17091"/>
        <dbReference type="ChEBI" id="CHEBI:29950"/>
        <dbReference type="ChEBI" id="CHEBI:149494"/>
    </reaction>
    <physiologicalReaction direction="left-to-right" evidence="19">
        <dbReference type="Rhea" id="RHEA:66685"/>
    </physiologicalReaction>
</comment>
<dbReference type="InterPro" id="IPR020828">
    <property type="entry name" value="GlycerAld_3-P_DH_NAD(P)-bd"/>
</dbReference>
<keyword evidence="24" id="KW-1185">Reference proteome</keyword>
<evidence type="ECO:0000256" key="20">
    <source>
        <dbReference type="RuleBase" id="RU000397"/>
    </source>
</evidence>
<comment type="subcellular location">
    <subcellularLocation>
        <location evidence="2">Cytoplasm</location>
        <location evidence="2">Cytoskeleton</location>
    </subcellularLocation>
    <subcellularLocation>
        <location evidence="3">Cytoplasm</location>
        <location evidence="3">Cytosol</location>
    </subcellularLocation>
    <subcellularLocation>
        <location evidence="1">Nucleus</location>
    </subcellularLocation>
</comment>
<evidence type="ECO:0000259" key="22">
    <source>
        <dbReference type="SMART" id="SM00846"/>
    </source>
</evidence>
<dbReference type="SUPFAM" id="SSF51735">
    <property type="entry name" value="NAD(P)-binding Rossmann-fold domains"/>
    <property type="match status" value="1"/>
</dbReference>
<evidence type="ECO:0000256" key="1">
    <source>
        <dbReference type="ARBA" id="ARBA00004123"/>
    </source>
</evidence>
<evidence type="ECO:0000256" key="12">
    <source>
        <dbReference type="ARBA" id="ARBA00023002"/>
    </source>
</evidence>
<dbReference type="Pfam" id="PF00044">
    <property type="entry name" value="Gp_dh_N"/>
    <property type="match status" value="1"/>
</dbReference>
<dbReference type="GO" id="GO:0006096">
    <property type="term" value="P:glycolytic process"/>
    <property type="evidence" value="ECO:0007669"/>
    <property type="project" value="UniProtKB-KW"/>
</dbReference>
<evidence type="ECO:0000256" key="9">
    <source>
        <dbReference type="ARBA" id="ARBA00022679"/>
    </source>
</evidence>
<evidence type="ECO:0000256" key="3">
    <source>
        <dbReference type="ARBA" id="ARBA00004514"/>
    </source>
</evidence>
<dbReference type="GO" id="GO:0005829">
    <property type="term" value="C:cytosol"/>
    <property type="evidence" value="ECO:0007669"/>
    <property type="project" value="UniProtKB-SubCell"/>
</dbReference>
<evidence type="ECO:0000256" key="18">
    <source>
        <dbReference type="ARBA" id="ARBA00047698"/>
    </source>
</evidence>
<evidence type="ECO:0000256" key="10">
    <source>
        <dbReference type="ARBA" id="ARBA00022703"/>
    </source>
</evidence>
<feature type="domain" description="Glyceraldehyde 3-phosphate dehydrogenase NAD(P) binding" evidence="22">
    <location>
        <begin position="1"/>
        <end position="110"/>
    </location>
</feature>
<comment type="catalytic activity">
    <reaction evidence="18">
        <text>D-glyceraldehyde 3-phosphate + phosphate + NAD(+) = (2R)-3-phospho-glyceroyl phosphate + NADH + H(+)</text>
        <dbReference type="Rhea" id="RHEA:10300"/>
        <dbReference type="ChEBI" id="CHEBI:15378"/>
        <dbReference type="ChEBI" id="CHEBI:43474"/>
        <dbReference type="ChEBI" id="CHEBI:57540"/>
        <dbReference type="ChEBI" id="CHEBI:57604"/>
        <dbReference type="ChEBI" id="CHEBI:57945"/>
        <dbReference type="ChEBI" id="CHEBI:59776"/>
        <dbReference type="EC" id="1.2.1.12"/>
    </reaction>
</comment>
<organism evidence="23 24">
    <name type="scientific">Myotis brandtii</name>
    <name type="common">Brandt's bat</name>
    <dbReference type="NCBI Taxonomy" id="109478"/>
    <lineage>
        <taxon>Eukaryota</taxon>
        <taxon>Metazoa</taxon>
        <taxon>Chordata</taxon>
        <taxon>Craniata</taxon>
        <taxon>Vertebrata</taxon>
        <taxon>Euteleostomi</taxon>
        <taxon>Mammalia</taxon>
        <taxon>Eutheria</taxon>
        <taxon>Laurasiatheria</taxon>
        <taxon>Chiroptera</taxon>
        <taxon>Yangochiroptera</taxon>
        <taxon>Vespertilionidae</taxon>
        <taxon>Myotis</taxon>
    </lineage>
</organism>
<keyword evidence="10" id="KW-0053">Apoptosis</keyword>
<name>S7PUV2_MYOBR</name>
<evidence type="ECO:0000256" key="16">
    <source>
        <dbReference type="ARBA" id="ARBA00023242"/>
    </source>
</evidence>
<evidence type="ECO:0000313" key="23">
    <source>
        <dbReference type="EMBL" id="EPQ14773.1"/>
    </source>
</evidence>
<dbReference type="FunFam" id="3.40.50.720:FF:000319">
    <property type="entry name" value="Glyceraldehyde-3-phosphate dehydrogenase"/>
    <property type="match status" value="1"/>
</dbReference>
<dbReference type="AlphaFoldDB" id="S7PUV2"/>
<dbReference type="GO" id="GO:0051287">
    <property type="term" value="F:NAD binding"/>
    <property type="evidence" value="ECO:0007669"/>
    <property type="project" value="InterPro"/>
</dbReference>
<reference evidence="23 24" key="1">
    <citation type="journal article" date="2013" name="Nat. Commun.">
        <title>Genome analysis reveals insights into physiology and longevity of the Brandt's bat Myotis brandtii.</title>
        <authorList>
            <person name="Seim I."/>
            <person name="Fang X."/>
            <person name="Xiong Z."/>
            <person name="Lobanov A.V."/>
            <person name="Huang Z."/>
            <person name="Ma S."/>
            <person name="Feng Y."/>
            <person name="Turanov A.A."/>
            <person name="Zhu Y."/>
            <person name="Lenz T.L."/>
            <person name="Gerashchenko M.V."/>
            <person name="Fan D."/>
            <person name="Hee Yim S."/>
            <person name="Yao X."/>
            <person name="Jordan D."/>
            <person name="Xiong Y."/>
            <person name="Ma Y."/>
            <person name="Lyapunov A.N."/>
            <person name="Chen G."/>
            <person name="Kulakova O.I."/>
            <person name="Sun Y."/>
            <person name="Lee S.G."/>
            <person name="Bronson R.T."/>
            <person name="Moskalev A.A."/>
            <person name="Sunyaev S.R."/>
            <person name="Zhang G."/>
            <person name="Krogh A."/>
            <person name="Wang J."/>
            <person name="Gladyshev V.N."/>
        </authorList>
    </citation>
    <scope>NUCLEOTIDE SEQUENCE [LARGE SCALE GENOMIC DNA]</scope>
</reference>
<evidence type="ECO:0000256" key="11">
    <source>
        <dbReference type="ARBA" id="ARBA00022799"/>
    </source>
</evidence>
<proteinExistence type="inferred from homology"/>
<keyword evidence="8" id="KW-0963">Cytoplasm</keyword>
<keyword evidence="9" id="KW-0808">Transferase</keyword>
<dbReference type="Gene3D" id="3.40.50.720">
    <property type="entry name" value="NAD(P)-binding Rossmann-like Domain"/>
    <property type="match status" value="1"/>
</dbReference>
<dbReference type="InterPro" id="IPR020831">
    <property type="entry name" value="GlycerAld/Erythrose_P_DH"/>
</dbReference>
<comment type="pathway">
    <text evidence="4">Carbohydrate degradation; glycolysis; pyruvate from D-glyceraldehyde 3-phosphate: step 1/5.</text>
</comment>
<dbReference type="EC" id="1.2.1.12" evidence="6"/>
<dbReference type="InterPro" id="IPR020830">
    <property type="entry name" value="GlycerAld_3-P_DH_AS"/>
</dbReference>
<dbReference type="Proteomes" id="UP000052978">
    <property type="component" value="Unassembled WGS sequence"/>
</dbReference>
<dbReference type="SMART" id="SM00846">
    <property type="entry name" value="Gp_dh_N"/>
    <property type="match status" value="1"/>
</dbReference>
<evidence type="ECO:0000256" key="15">
    <source>
        <dbReference type="ARBA" id="ARBA00023212"/>
    </source>
</evidence>
<feature type="region of interest" description="Disordered" evidence="21">
    <location>
        <begin position="125"/>
        <end position="192"/>
    </location>
</feature>
<dbReference type="PROSITE" id="PS00071">
    <property type="entry name" value="GAPDH"/>
    <property type="match status" value="1"/>
</dbReference>
<comment type="similarity">
    <text evidence="5 20">Belongs to the glyceraldehyde-3-phosphate dehydrogenase family.</text>
</comment>
<dbReference type="eggNOG" id="KOG0657">
    <property type="taxonomic scope" value="Eukaryota"/>
</dbReference>
<evidence type="ECO:0000313" key="24">
    <source>
        <dbReference type="Proteomes" id="UP000052978"/>
    </source>
</evidence>
<keyword evidence="16" id="KW-0539">Nucleus</keyword>
<accession>S7PUV2</accession>
<evidence type="ECO:0000256" key="6">
    <source>
        <dbReference type="ARBA" id="ARBA00013119"/>
    </source>
</evidence>
<dbReference type="PRINTS" id="PR00078">
    <property type="entry name" value="G3PDHDRGNASE"/>
</dbReference>